<dbReference type="InterPro" id="IPR017871">
    <property type="entry name" value="ABC_transporter-like_CS"/>
</dbReference>
<evidence type="ECO:0000256" key="6">
    <source>
        <dbReference type="ARBA" id="ARBA00023136"/>
    </source>
</evidence>
<organism evidence="8">
    <name type="scientific">marine sediment metagenome</name>
    <dbReference type="NCBI Taxonomy" id="412755"/>
    <lineage>
        <taxon>unclassified sequences</taxon>
        <taxon>metagenomes</taxon>
        <taxon>ecological metagenomes</taxon>
    </lineage>
</organism>
<dbReference type="Pfam" id="PF00005">
    <property type="entry name" value="ABC_tran"/>
    <property type="match status" value="1"/>
</dbReference>
<keyword evidence="3" id="KW-1003">Cell membrane</keyword>
<evidence type="ECO:0000256" key="3">
    <source>
        <dbReference type="ARBA" id="ARBA00022475"/>
    </source>
</evidence>
<dbReference type="PANTHER" id="PTHR42788:SF7">
    <property type="entry name" value="NITRATE ABC TRANSPORTER ATP-BINDING PROTEIN"/>
    <property type="match status" value="1"/>
</dbReference>
<evidence type="ECO:0000259" key="7">
    <source>
        <dbReference type="PROSITE" id="PS50893"/>
    </source>
</evidence>
<keyword evidence="6" id="KW-0472">Membrane</keyword>
<dbReference type="GO" id="GO:0005886">
    <property type="term" value="C:plasma membrane"/>
    <property type="evidence" value="ECO:0007669"/>
    <property type="project" value="UniProtKB-SubCell"/>
</dbReference>
<dbReference type="SMART" id="SM00382">
    <property type="entry name" value="AAA"/>
    <property type="match status" value="1"/>
</dbReference>
<evidence type="ECO:0000256" key="2">
    <source>
        <dbReference type="ARBA" id="ARBA00022448"/>
    </source>
</evidence>
<proteinExistence type="predicted"/>
<protein>
    <recommendedName>
        <fullName evidence="7">ABC transporter domain-containing protein</fullName>
    </recommendedName>
</protein>
<dbReference type="EMBL" id="BARS01003550">
    <property type="protein sequence ID" value="GAF84126.1"/>
    <property type="molecule type" value="Genomic_DNA"/>
</dbReference>
<gene>
    <name evidence="8" type="ORF">S01H1_06886</name>
</gene>
<dbReference type="PROSITE" id="PS00211">
    <property type="entry name" value="ABC_TRANSPORTER_1"/>
    <property type="match status" value="1"/>
</dbReference>
<feature type="domain" description="ABC transporter" evidence="7">
    <location>
        <begin position="8"/>
        <end position="256"/>
    </location>
</feature>
<accession>X0T9X1</accession>
<dbReference type="GO" id="GO:0016887">
    <property type="term" value="F:ATP hydrolysis activity"/>
    <property type="evidence" value="ECO:0007669"/>
    <property type="project" value="InterPro"/>
</dbReference>
<dbReference type="InterPro" id="IPR003439">
    <property type="entry name" value="ABC_transporter-like_ATP-bd"/>
</dbReference>
<comment type="caution">
    <text evidence="8">The sequence shown here is derived from an EMBL/GenBank/DDBJ whole genome shotgun (WGS) entry which is preliminary data.</text>
</comment>
<keyword evidence="4" id="KW-0547">Nucleotide-binding</keyword>
<dbReference type="PROSITE" id="PS50893">
    <property type="entry name" value="ABC_TRANSPORTER_2"/>
    <property type="match status" value="1"/>
</dbReference>
<evidence type="ECO:0000256" key="5">
    <source>
        <dbReference type="ARBA" id="ARBA00022840"/>
    </source>
</evidence>
<sequence length="273" mass="29895">MSENKSLLKLKRITKVFSKGTIDEVTALDKINLDVNAEDYIAIIGSNGAGKTTLLNIIAGVYPPENGGKISVNDKEISGLSEYRRAHYVGRVYQDPHVGTAAKMSIEENMAMALLRGQPRGLRAASSKQRRELFRAALAPLGLGLENRLNALVGTLSGGQRQALALVMATLSKPAILLLDEHVATLDPRTAQIVLDLTEMLVKREKMTTIMVTHNMELALRHGNRLIMMHKGRIVVDMDQGQKADLTVSDLIVAFERASGEEFVDDNILLRNG</sequence>
<dbReference type="Gene3D" id="3.40.50.300">
    <property type="entry name" value="P-loop containing nucleotide triphosphate hydrolases"/>
    <property type="match status" value="1"/>
</dbReference>
<dbReference type="SUPFAM" id="SSF52540">
    <property type="entry name" value="P-loop containing nucleoside triphosphate hydrolases"/>
    <property type="match status" value="1"/>
</dbReference>
<dbReference type="InterPro" id="IPR003593">
    <property type="entry name" value="AAA+_ATPase"/>
</dbReference>
<keyword evidence="5" id="KW-0067">ATP-binding</keyword>
<name>X0T9X1_9ZZZZ</name>
<keyword evidence="2" id="KW-0813">Transport</keyword>
<reference evidence="8" key="1">
    <citation type="journal article" date="2014" name="Front. Microbiol.">
        <title>High frequency of phylogenetically diverse reductive dehalogenase-homologous genes in deep subseafloor sedimentary metagenomes.</title>
        <authorList>
            <person name="Kawai M."/>
            <person name="Futagami T."/>
            <person name="Toyoda A."/>
            <person name="Takaki Y."/>
            <person name="Nishi S."/>
            <person name="Hori S."/>
            <person name="Arai W."/>
            <person name="Tsubouchi T."/>
            <person name="Morono Y."/>
            <person name="Uchiyama I."/>
            <person name="Ito T."/>
            <person name="Fujiyama A."/>
            <person name="Inagaki F."/>
            <person name="Takami H."/>
        </authorList>
    </citation>
    <scope>NUCLEOTIDE SEQUENCE</scope>
    <source>
        <strain evidence="8">Expedition CK06-06</strain>
    </source>
</reference>
<dbReference type="GO" id="GO:0005524">
    <property type="term" value="F:ATP binding"/>
    <property type="evidence" value="ECO:0007669"/>
    <property type="project" value="UniProtKB-KW"/>
</dbReference>
<evidence type="ECO:0000256" key="4">
    <source>
        <dbReference type="ARBA" id="ARBA00022741"/>
    </source>
</evidence>
<evidence type="ECO:0000313" key="8">
    <source>
        <dbReference type="EMBL" id="GAF84126.1"/>
    </source>
</evidence>
<dbReference type="InterPro" id="IPR027417">
    <property type="entry name" value="P-loop_NTPase"/>
</dbReference>
<dbReference type="PANTHER" id="PTHR42788">
    <property type="entry name" value="TAURINE IMPORT ATP-BINDING PROTEIN-RELATED"/>
    <property type="match status" value="1"/>
</dbReference>
<dbReference type="AlphaFoldDB" id="X0T9X1"/>
<dbReference type="InterPro" id="IPR050166">
    <property type="entry name" value="ABC_transporter_ATP-bind"/>
</dbReference>
<evidence type="ECO:0000256" key="1">
    <source>
        <dbReference type="ARBA" id="ARBA00004202"/>
    </source>
</evidence>
<comment type="subcellular location">
    <subcellularLocation>
        <location evidence="1">Cell membrane</location>
        <topology evidence="1">Peripheral membrane protein</topology>
    </subcellularLocation>
</comment>